<dbReference type="GO" id="GO:0003676">
    <property type="term" value="F:nucleic acid binding"/>
    <property type="evidence" value="ECO:0007669"/>
    <property type="project" value="InterPro"/>
</dbReference>
<name>A0A9D4F312_DREPO</name>
<reference evidence="3" key="1">
    <citation type="journal article" date="2019" name="bioRxiv">
        <title>The Genome of the Zebra Mussel, Dreissena polymorpha: A Resource for Invasive Species Research.</title>
        <authorList>
            <person name="McCartney M.A."/>
            <person name="Auch B."/>
            <person name="Kono T."/>
            <person name="Mallez S."/>
            <person name="Zhang Y."/>
            <person name="Obille A."/>
            <person name="Becker A."/>
            <person name="Abrahante J.E."/>
            <person name="Garbe J."/>
            <person name="Badalamenti J.P."/>
            <person name="Herman A."/>
            <person name="Mangelson H."/>
            <person name="Liachko I."/>
            <person name="Sullivan S."/>
            <person name="Sone E.D."/>
            <person name="Koren S."/>
            <person name="Silverstein K.A.T."/>
            <person name="Beckman K.B."/>
            <person name="Gohl D.M."/>
        </authorList>
    </citation>
    <scope>NUCLEOTIDE SEQUENCE</scope>
    <source>
        <strain evidence="3">Duluth1</strain>
        <tissue evidence="3">Whole animal</tissue>
    </source>
</reference>
<evidence type="ECO:0000256" key="1">
    <source>
        <dbReference type="SAM" id="MobiDB-lite"/>
    </source>
</evidence>
<sequence length="174" mass="19629">MDVGIIQAVKLKYRQRQLQHVLAELEKDKTKLWPEILGQLTILQAIRVSVAWREVESDTIVKCFGKCGFTTEMLSSGSSQSVEVEVVESDTDDDDDDCPLAVLKMAMDLYDCEFRDLVDIDKAVHICDNNMTNWDRDASEILNDIKGESTDCGSFETEEEEDSSEPKNVTLSQV</sequence>
<dbReference type="EMBL" id="JAIWYP010000008">
    <property type="protein sequence ID" value="KAH3790823.1"/>
    <property type="molecule type" value="Genomic_DNA"/>
</dbReference>
<feature type="domain" description="DDE-1" evidence="2">
    <location>
        <begin position="1"/>
        <end position="64"/>
    </location>
</feature>
<evidence type="ECO:0000313" key="3">
    <source>
        <dbReference type="EMBL" id="KAH3790823.1"/>
    </source>
</evidence>
<keyword evidence="4" id="KW-1185">Reference proteome</keyword>
<dbReference type="InterPro" id="IPR004875">
    <property type="entry name" value="DDE_SF_endonuclease_dom"/>
</dbReference>
<dbReference type="Proteomes" id="UP000828390">
    <property type="component" value="Unassembled WGS sequence"/>
</dbReference>
<evidence type="ECO:0000259" key="2">
    <source>
        <dbReference type="Pfam" id="PF03184"/>
    </source>
</evidence>
<gene>
    <name evidence="3" type="ORF">DPMN_169031</name>
</gene>
<accession>A0A9D4F312</accession>
<protein>
    <recommendedName>
        <fullName evidence="2">DDE-1 domain-containing protein</fullName>
    </recommendedName>
</protein>
<dbReference type="Pfam" id="PF03184">
    <property type="entry name" value="DDE_1"/>
    <property type="match status" value="1"/>
</dbReference>
<feature type="region of interest" description="Disordered" evidence="1">
    <location>
        <begin position="147"/>
        <end position="174"/>
    </location>
</feature>
<organism evidence="3 4">
    <name type="scientific">Dreissena polymorpha</name>
    <name type="common">Zebra mussel</name>
    <name type="synonym">Mytilus polymorpha</name>
    <dbReference type="NCBI Taxonomy" id="45954"/>
    <lineage>
        <taxon>Eukaryota</taxon>
        <taxon>Metazoa</taxon>
        <taxon>Spiralia</taxon>
        <taxon>Lophotrochozoa</taxon>
        <taxon>Mollusca</taxon>
        <taxon>Bivalvia</taxon>
        <taxon>Autobranchia</taxon>
        <taxon>Heteroconchia</taxon>
        <taxon>Euheterodonta</taxon>
        <taxon>Imparidentia</taxon>
        <taxon>Neoheterodontei</taxon>
        <taxon>Myida</taxon>
        <taxon>Dreissenoidea</taxon>
        <taxon>Dreissenidae</taxon>
        <taxon>Dreissena</taxon>
    </lineage>
</organism>
<reference evidence="3" key="2">
    <citation type="submission" date="2020-11" db="EMBL/GenBank/DDBJ databases">
        <authorList>
            <person name="McCartney M.A."/>
            <person name="Auch B."/>
            <person name="Kono T."/>
            <person name="Mallez S."/>
            <person name="Becker A."/>
            <person name="Gohl D.M."/>
            <person name="Silverstein K.A.T."/>
            <person name="Koren S."/>
            <person name="Bechman K.B."/>
            <person name="Herman A."/>
            <person name="Abrahante J.E."/>
            <person name="Garbe J."/>
        </authorList>
    </citation>
    <scope>NUCLEOTIDE SEQUENCE</scope>
    <source>
        <strain evidence="3">Duluth1</strain>
        <tissue evidence="3">Whole animal</tissue>
    </source>
</reference>
<evidence type="ECO:0000313" key="4">
    <source>
        <dbReference type="Proteomes" id="UP000828390"/>
    </source>
</evidence>
<dbReference type="AlphaFoldDB" id="A0A9D4F312"/>
<comment type="caution">
    <text evidence="3">The sequence shown here is derived from an EMBL/GenBank/DDBJ whole genome shotgun (WGS) entry which is preliminary data.</text>
</comment>
<proteinExistence type="predicted"/>